<gene>
    <name evidence="1" type="primary">g11088</name>
    <name evidence="1" type="ORF">NpPPO83_00011088</name>
</gene>
<reference evidence="1" key="1">
    <citation type="submission" date="2024-09" db="EMBL/GenBank/DDBJ databases">
        <title>Draft Genome Sequences of Neofusicoccum parvum.</title>
        <authorList>
            <person name="Ashida A."/>
            <person name="Camagna M."/>
            <person name="Tanaka A."/>
            <person name="Takemoto D."/>
        </authorList>
    </citation>
    <scope>NUCLEOTIDE SEQUENCE</scope>
    <source>
        <strain evidence="1">PPO83</strain>
    </source>
</reference>
<evidence type="ECO:0000313" key="1">
    <source>
        <dbReference type="EMBL" id="GME27847.1"/>
    </source>
</evidence>
<dbReference type="Proteomes" id="UP001165186">
    <property type="component" value="Unassembled WGS sequence"/>
</dbReference>
<evidence type="ECO:0000313" key="2">
    <source>
        <dbReference type="Proteomes" id="UP001165186"/>
    </source>
</evidence>
<dbReference type="EMBL" id="BSXG01000041">
    <property type="protein sequence ID" value="GME27847.1"/>
    <property type="molecule type" value="Genomic_DNA"/>
</dbReference>
<keyword evidence="1" id="KW-0378">Hydrolase</keyword>
<organism evidence="1 2">
    <name type="scientific">Neofusicoccum parvum</name>
    <dbReference type="NCBI Taxonomy" id="310453"/>
    <lineage>
        <taxon>Eukaryota</taxon>
        <taxon>Fungi</taxon>
        <taxon>Dikarya</taxon>
        <taxon>Ascomycota</taxon>
        <taxon>Pezizomycotina</taxon>
        <taxon>Dothideomycetes</taxon>
        <taxon>Dothideomycetes incertae sedis</taxon>
        <taxon>Botryosphaeriales</taxon>
        <taxon>Botryosphaeriaceae</taxon>
        <taxon>Neofusicoccum</taxon>
    </lineage>
</organism>
<keyword evidence="2" id="KW-1185">Reference proteome</keyword>
<sequence>MAPFPDSVPTRSLSTSNKDRSTLKQKLSPLNGEPVARSEATAGESTTDESKQSVNQKDHSALPSEDDHPADDEQLSHHDSIGASVQRLEIPHVLITTAGDEAANQLVPCKSTAKRRLDELLKNPITFVLATKATMDSEPVRKRRRLKAPQMDERYEAISRVNHAHPRPDLGAHGLRNDKGLACYRISVLQALMNIPIFVNWVRLHGFNPNHGNCISCALCHLADAYWPFKGQQVSGNIMNALSRFHTVFNGIKTTSTYHKRLQKFNKQEDAHEFFVILMGLISKEMPKSEFEAIFGLKAFWQRTCRRCGGVSKNHTVVDDFLTVYVLQPKRGLEFMAYFEHLFKEFMSGLVECENKKCRGKDHDRRNLIIDGPEILLVQINRTAHTKMGREYKVNARVNPPPYLDLSEYLLDARMRRPGTLRYRLTSVVQQAGDTSFGHYTAKVVTPKGIELVNDRFVEGPLPIKRLLMANDDDFTPYILTYLKIRE</sequence>
<accession>A0ACB5S4V9</accession>
<comment type="caution">
    <text evidence="1">The sequence shown here is derived from an EMBL/GenBank/DDBJ whole genome shotgun (WGS) entry which is preliminary data.</text>
</comment>
<protein>
    <submittedName>
        <fullName evidence="1">Ubiquitin carboxyl-terminal hydrolase</fullName>
    </submittedName>
</protein>
<proteinExistence type="predicted"/>
<name>A0ACB5S4V9_9PEZI</name>